<evidence type="ECO:0000313" key="2">
    <source>
        <dbReference type="EMBL" id="KAF0295523.1"/>
    </source>
</evidence>
<proteinExistence type="predicted"/>
<evidence type="ECO:0000313" key="3">
    <source>
        <dbReference type="Proteomes" id="UP000440578"/>
    </source>
</evidence>
<feature type="region of interest" description="Disordered" evidence="1">
    <location>
        <begin position="55"/>
        <end position="88"/>
    </location>
</feature>
<dbReference type="Proteomes" id="UP000440578">
    <property type="component" value="Unassembled WGS sequence"/>
</dbReference>
<evidence type="ECO:0000256" key="1">
    <source>
        <dbReference type="SAM" id="MobiDB-lite"/>
    </source>
</evidence>
<name>A0A6A4VPG0_AMPAM</name>
<protein>
    <submittedName>
        <fullName evidence="2">Uncharacterized protein</fullName>
    </submittedName>
</protein>
<comment type="caution">
    <text evidence="2">The sequence shown here is derived from an EMBL/GenBank/DDBJ whole genome shotgun (WGS) entry which is preliminary data.</text>
</comment>
<gene>
    <name evidence="2" type="ORF">FJT64_006964</name>
</gene>
<keyword evidence="3" id="KW-1185">Reference proteome</keyword>
<dbReference type="EMBL" id="VIIS01001614">
    <property type="protein sequence ID" value="KAF0295523.1"/>
    <property type="molecule type" value="Genomic_DNA"/>
</dbReference>
<dbReference type="AlphaFoldDB" id="A0A6A4VPG0"/>
<organism evidence="2 3">
    <name type="scientific">Amphibalanus amphitrite</name>
    <name type="common">Striped barnacle</name>
    <name type="synonym">Balanus amphitrite</name>
    <dbReference type="NCBI Taxonomy" id="1232801"/>
    <lineage>
        <taxon>Eukaryota</taxon>
        <taxon>Metazoa</taxon>
        <taxon>Ecdysozoa</taxon>
        <taxon>Arthropoda</taxon>
        <taxon>Crustacea</taxon>
        <taxon>Multicrustacea</taxon>
        <taxon>Cirripedia</taxon>
        <taxon>Thoracica</taxon>
        <taxon>Thoracicalcarea</taxon>
        <taxon>Balanomorpha</taxon>
        <taxon>Balanoidea</taxon>
        <taxon>Balanidae</taxon>
        <taxon>Amphibalaninae</taxon>
        <taxon>Amphibalanus</taxon>
    </lineage>
</organism>
<accession>A0A6A4VPG0</accession>
<reference evidence="2 3" key="1">
    <citation type="submission" date="2019-07" db="EMBL/GenBank/DDBJ databases">
        <title>Draft genome assembly of a fouling barnacle, Amphibalanus amphitrite (Darwin, 1854): The first reference genome for Thecostraca.</title>
        <authorList>
            <person name="Kim W."/>
        </authorList>
    </citation>
    <scope>NUCLEOTIDE SEQUENCE [LARGE SCALE GENOMIC DNA]</scope>
    <source>
        <strain evidence="2">SNU_AA5</strain>
        <tissue evidence="2">Soma without cirri and trophi</tissue>
    </source>
</reference>
<sequence>MCVFLCWKSRVAFGWRLDCALGEWITMGGNRKDATSRKTNLQCTRDSREKLFARARTGDPSPSPTVSRSDAHRIQTEESEALDEPVSCRAEDAASEDRQFRLVNLAALTPSSWPTGECLHSSSLAPPLRVRVQTAVGPRASLAASVVAVLRGGMHPGAAG</sequence>